<evidence type="ECO:0000259" key="4">
    <source>
        <dbReference type="PROSITE" id="PS51684"/>
    </source>
</evidence>
<keyword evidence="6" id="KW-1185">Reference proteome</keyword>
<feature type="domain" description="SAM-dependent methyltransferase TRM5/TYW2-type" evidence="4">
    <location>
        <begin position="89"/>
        <end position="390"/>
    </location>
</feature>
<proteinExistence type="predicted"/>
<evidence type="ECO:0000256" key="1">
    <source>
        <dbReference type="ARBA" id="ARBA00022679"/>
    </source>
</evidence>
<dbReference type="Gene3D" id="3.40.50.150">
    <property type="entry name" value="Vaccinia Virus protein VP39"/>
    <property type="match status" value="1"/>
</dbReference>
<dbReference type="Pfam" id="PF02475">
    <property type="entry name" value="TRM5-TYW2_MTfase"/>
    <property type="match status" value="1"/>
</dbReference>
<gene>
    <name evidence="5" type="ORF">TRSC58_01067</name>
</gene>
<dbReference type="PANTHER" id="PTHR23245">
    <property type="entry name" value="TRNA METHYLTRANSFERASE"/>
    <property type="match status" value="1"/>
</dbReference>
<dbReference type="GO" id="GO:0030488">
    <property type="term" value="P:tRNA methylation"/>
    <property type="evidence" value="ECO:0007669"/>
    <property type="project" value="TreeGrafter"/>
</dbReference>
<name>A0A061JD19_TRYRA</name>
<dbReference type="CDD" id="cd02440">
    <property type="entry name" value="AdoMet_MTases"/>
    <property type="match status" value="1"/>
</dbReference>
<accession>A0A061JD19</accession>
<keyword evidence="3" id="KW-0819">tRNA processing</keyword>
<dbReference type="Proteomes" id="UP000031737">
    <property type="component" value="Unassembled WGS sequence"/>
</dbReference>
<comment type="caution">
    <text evidence="5">The sequence shown here is derived from an EMBL/GenBank/DDBJ whole genome shotgun (WGS) entry which is preliminary data.</text>
</comment>
<dbReference type="Gene3D" id="3.30.300.110">
    <property type="entry name" value="Met-10+ protein-like domains"/>
    <property type="match status" value="1"/>
</dbReference>
<dbReference type="SUPFAM" id="SSF53335">
    <property type="entry name" value="S-adenosyl-L-methionine-dependent methyltransferases"/>
    <property type="match status" value="1"/>
</dbReference>
<evidence type="ECO:0000256" key="2">
    <source>
        <dbReference type="ARBA" id="ARBA00022691"/>
    </source>
</evidence>
<evidence type="ECO:0000313" key="6">
    <source>
        <dbReference type="Proteomes" id="UP000031737"/>
    </source>
</evidence>
<reference evidence="5 6" key="1">
    <citation type="submission" date="2013-07" db="EMBL/GenBank/DDBJ databases">
        <authorList>
            <person name="Stoco P.H."/>
            <person name="Wagner G."/>
            <person name="Gerber A."/>
            <person name="Zaha A."/>
            <person name="Thompson C."/>
            <person name="Bartholomeu D.C."/>
            <person name="Luckemeyer D.D."/>
            <person name="Bahia D."/>
            <person name="Loreto E."/>
            <person name="Prestes E.B."/>
            <person name="Lima F.M."/>
            <person name="Rodrigues-Luiz G."/>
            <person name="Vallejo G.A."/>
            <person name="Filho J.F."/>
            <person name="Monteiro K.M."/>
            <person name="Tyler K.M."/>
            <person name="de Almeida L.G."/>
            <person name="Ortiz M.F."/>
            <person name="Siervo M.A."/>
            <person name="de Moraes M.H."/>
            <person name="Cunha O.L."/>
            <person name="Mendonca-Neto R."/>
            <person name="Silva R."/>
            <person name="Teixeira S.M."/>
            <person name="Murta S.M."/>
            <person name="Sincero T.C."/>
            <person name="Mendes T.A."/>
            <person name="Urmenyi T.P."/>
            <person name="Silva V.G."/>
            <person name="da Rocha W.D."/>
            <person name="Andersson B."/>
            <person name="Romanha A.J."/>
            <person name="Steindel M."/>
            <person name="de Vasconcelos A.T."/>
            <person name="Grisard E.C."/>
        </authorList>
    </citation>
    <scope>NUCLEOTIDE SEQUENCE [LARGE SCALE GENOMIC DNA]</scope>
    <source>
        <strain evidence="5 6">SC58</strain>
    </source>
</reference>
<dbReference type="InterPro" id="IPR029063">
    <property type="entry name" value="SAM-dependent_MTases_sf"/>
</dbReference>
<dbReference type="InterPro" id="IPR056743">
    <property type="entry name" value="TRM5-TYW2-like_MTfase"/>
</dbReference>
<protein>
    <recommendedName>
        <fullName evidence="4">SAM-dependent methyltransferase TRM5/TYW2-type domain-containing protein</fullName>
    </recommendedName>
</protein>
<keyword evidence="1" id="KW-0808">Transferase</keyword>
<dbReference type="PANTHER" id="PTHR23245:SF41">
    <property type="entry name" value="TRNA(PHE) (4-DEMETHYLWYOSINE(37)-C(7)) AMINOCARBOXYPROPYLTRANSFERASE"/>
    <property type="match status" value="1"/>
</dbReference>
<organism evidence="5 6">
    <name type="scientific">Trypanosoma rangeli SC58</name>
    <dbReference type="NCBI Taxonomy" id="429131"/>
    <lineage>
        <taxon>Eukaryota</taxon>
        <taxon>Discoba</taxon>
        <taxon>Euglenozoa</taxon>
        <taxon>Kinetoplastea</taxon>
        <taxon>Metakinetoplastina</taxon>
        <taxon>Trypanosomatida</taxon>
        <taxon>Trypanosomatidae</taxon>
        <taxon>Trypanosoma</taxon>
        <taxon>Herpetosoma</taxon>
    </lineage>
</organism>
<dbReference type="AlphaFoldDB" id="A0A061JD19"/>
<dbReference type="OrthoDB" id="263283at2759"/>
<dbReference type="EMBL" id="AUPL01001067">
    <property type="protein sequence ID" value="ESL11192.1"/>
    <property type="molecule type" value="Genomic_DNA"/>
</dbReference>
<dbReference type="GO" id="GO:0005737">
    <property type="term" value="C:cytoplasm"/>
    <property type="evidence" value="ECO:0007669"/>
    <property type="project" value="TreeGrafter"/>
</dbReference>
<dbReference type="PROSITE" id="PS51684">
    <property type="entry name" value="SAM_MT_TRM5_TYW2"/>
    <property type="match status" value="1"/>
</dbReference>
<dbReference type="VEuPathDB" id="TriTrypDB:TRSC58_01067"/>
<evidence type="ECO:0000256" key="3">
    <source>
        <dbReference type="ARBA" id="ARBA00022694"/>
    </source>
</evidence>
<sequence>MKGIFTRGKLLVVIILTILTLLLRKYVLRDGCVCDFKRRCGGDGTLGRIGRGKLRLAPRKVDLFVQKLREQGATVEEEAAIVRLFPRRFEVMGHVVVVKLNSGVAREEFAGHAKAFAESFFPRVIDVVLLDTEGIAGELRIPKLETLWAKDTALITMPKESVKYALKQFKEPSYISHEDLKQFEAYTESVTFTTHVENGIRYSFDVREVMFCSGNGTERMHFDAVNAQNEVVVDMFAGIGYFTLPLARFGSVKVIHALEKNPTSVGFLKYNALQNRVGHLVRTYCGDNREVASELCGQCDRVLMGYIPSCAAFLPRAISFLRRSPHGDPVGTIHYHFLSEKKTAVESVKQHIWAELGERVASLMRLREIRTVKSYAPKLFHHVADVCFEAS</sequence>
<dbReference type="InterPro" id="IPR030382">
    <property type="entry name" value="MeTrfase_TRM5/TYW2"/>
</dbReference>
<dbReference type="GO" id="GO:0008175">
    <property type="term" value="F:tRNA methyltransferase activity"/>
    <property type="evidence" value="ECO:0007669"/>
    <property type="project" value="TreeGrafter"/>
</dbReference>
<evidence type="ECO:0000313" key="5">
    <source>
        <dbReference type="EMBL" id="ESL11192.1"/>
    </source>
</evidence>
<keyword evidence="2" id="KW-0949">S-adenosyl-L-methionine</keyword>